<sequence length="34" mass="4084">MRNYSFLRQFVGPEINYLIRRKGKPTLVRCLISN</sequence>
<evidence type="ECO:0000313" key="1">
    <source>
        <dbReference type="EMBL" id="JAH19991.1"/>
    </source>
</evidence>
<proteinExistence type="predicted"/>
<reference evidence="1" key="1">
    <citation type="submission" date="2014-11" db="EMBL/GenBank/DDBJ databases">
        <authorList>
            <person name="Amaro Gonzalez C."/>
        </authorList>
    </citation>
    <scope>NUCLEOTIDE SEQUENCE</scope>
</reference>
<dbReference type="AlphaFoldDB" id="A0A0E9QSQ4"/>
<dbReference type="EMBL" id="GBXM01088586">
    <property type="protein sequence ID" value="JAH19991.1"/>
    <property type="molecule type" value="Transcribed_RNA"/>
</dbReference>
<organism evidence="1">
    <name type="scientific">Anguilla anguilla</name>
    <name type="common">European freshwater eel</name>
    <name type="synonym">Muraena anguilla</name>
    <dbReference type="NCBI Taxonomy" id="7936"/>
    <lineage>
        <taxon>Eukaryota</taxon>
        <taxon>Metazoa</taxon>
        <taxon>Chordata</taxon>
        <taxon>Craniata</taxon>
        <taxon>Vertebrata</taxon>
        <taxon>Euteleostomi</taxon>
        <taxon>Actinopterygii</taxon>
        <taxon>Neopterygii</taxon>
        <taxon>Teleostei</taxon>
        <taxon>Anguilliformes</taxon>
        <taxon>Anguillidae</taxon>
        <taxon>Anguilla</taxon>
    </lineage>
</organism>
<protein>
    <submittedName>
        <fullName evidence="1">Uncharacterized protein</fullName>
    </submittedName>
</protein>
<accession>A0A0E9QSQ4</accession>
<reference evidence="1" key="2">
    <citation type="journal article" date="2015" name="Fish Shellfish Immunol.">
        <title>Early steps in the European eel (Anguilla anguilla)-Vibrio vulnificus interaction in the gills: Role of the RtxA13 toxin.</title>
        <authorList>
            <person name="Callol A."/>
            <person name="Pajuelo D."/>
            <person name="Ebbesson L."/>
            <person name="Teles M."/>
            <person name="MacKenzie S."/>
            <person name="Amaro C."/>
        </authorList>
    </citation>
    <scope>NUCLEOTIDE SEQUENCE</scope>
</reference>
<name>A0A0E9QSQ4_ANGAN</name>